<feature type="compositionally biased region" description="Polar residues" evidence="1">
    <location>
        <begin position="10"/>
        <end position="19"/>
    </location>
</feature>
<reference evidence="2" key="1">
    <citation type="submission" date="2023-03" db="EMBL/GenBank/DDBJ databases">
        <title>Massive genome expansion in bonnet fungi (Mycena s.s.) driven by repeated elements and novel gene families across ecological guilds.</title>
        <authorList>
            <consortium name="Lawrence Berkeley National Laboratory"/>
            <person name="Harder C.B."/>
            <person name="Miyauchi S."/>
            <person name="Viragh M."/>
            <person name="Kuo A."/>
            <person name="Thoen E."/>
            <person name="Andreopoulos B."/>
            <person name="Lu D."/>
            <person name="Skrede I."/>
            <person name="Drula E."/>
            <person name="Henrissat B."/>
            <person name="Morin E."/>
            <person name="Kohler A."/>
            <person name="Barry K."/>
            <person name="LaButti K."/>
            <person name="Morin E."/>
            <person name="Salamov A."/>
            <person name="Lipzen A."/>
            <person name="Mereny Z."/>
            <person name="Hegedus B."/>
            <person name="Baldrian P."/>
            <person name="Stursova M."/>
            <person name="Weitz H."/>
            <person name="Taylor A."/>
            <person name="Grigoriev I.V."/>
            <person name="Nagy L.G."/>
            <person name="Martin F."/>
            <person name="Kauserud H."/>
        </authorList>
    </citation>
    <scope>NUCLEOTIDE SEQUENCE</scope>
    <source>
        <strain evidence="2">CBHHK188m</strain>
    </source>
</reference>
<name>A0AAD7IVN7_9AGAR</name>
<dbReference type="AlphaFoldDB" id="A0AAD7IVN7"/>
<gene>
    <name evidence="2" type="ORF">DFH07DRAFT_774924</name>
</gene>
<proteinExistence type="predicted"/>
<keyword evidence="3" id="KW-1185">Reference proteome</keyword>
<feature type="region of interest" description="Disordered" evidence="1">
    <location>
        <begin position="150"/>
        <end position="180"/>
    </location>
</feature>
<dbReference type="EMBL" id="JARJLG010000079">
    <property type="protein sequence ID" value="KAJ7751327.1"/>
    <property type="molecule type" value="Genomic_DNA"/>
</dbReference>
<accession>A0AAD7IVN7</accession>
<feature type="region of interest" description="Disordered" evidence="1">
    <location>
        <begin position="1"/>
        <end position="55"/>
    </location>
</feature>
<organism evidence="2 3">
    <name type="scientific">Mycena maculata</name>
    <dbReference type="NCBI Taxonomy" id="230809"/>
    <lineage>
        <taxon>Eukaryota</taxon>
        <taxon>Fungi</taxon>
        <taxon>Dikarya</taxon>
        <taxon>Basidiomycota</taxon>
        <taxon>Agaricomycotina</taxon>
        <taxon>Agaricomycetes</taxon>
        <taxon>Agaricomycetidae</taxon>
        <taxon>Agaricales</taxon>
        <taxon>Marasmiineae</taxon>
        <taxon>Mycenaceae</taxon>
        <taxon>Mycena</taxon>
    </lineage>
</organism>
<protein>
    <submittedName>
        <fullName evidence="2">Uncharacterized protein</fullName>
    </submittedName>
</protein>
<comment type="caution">
    <text evidence="2">The sequence shown here is derived from an EMBL/GenBank/DDBJ whole genome shotgun (WGS) entry which is preliminary data.</text>
</comment>
<evidence type="ECO:0000256" key="1">
    <source>
        <dbReference type="SAM" id="MobiDB-lite"/>
    </source>
</evidence>
<feature type="region of interest" description="Disordered" evidence="1">
    <location>
        <begin position="210"/>
        <end position="301"/>
    </location>
</feature>
<sequence>MAAGRAKSASGDTVHQQRTGVDGVDEAVAPSTAYNVWDENEDERPRAAVTAGRATDTRFATRHAKAVARKRAVCGRRRCRYRERRRGLVPTGDLDEALVANGVRTKANEAHTHYGNGGSRYETKTKDEVPACHGNMPTKDLSCDWSPASGRAKNETKTKDNAPTCYGNSGSRDEYESGYGARKQRNGIADVDKEAARVRAAMDEGTVVRTDESAIKGRQPGSRWTRRPHATVTAGRATNTTGLRADGGPQPQPWLERIPQTPYEGGDGEETNHAYSNGGSRLRGASRDRKESGHAACRQRSGIVGVCETVARMRSACGQRHQVAPEDKR</sequence>
<dbReference type="Proteomes" id="UP001215280">
    <property type="component" value="Unassembled WGS sequence"/>
</dbReference>
<evidence type="ECO:0000313" key="2">
    <source>
        <dbReference type="EMBL" id="KAJ7751327.1"/>
    </source>
</evidence>
<evidence type="ECO:0000313" key="3">
    <source>
        <dbReference type="Proteomes" id="UP001215280"/>
    </source>
</evidence>